<organism evidence="1 2">
    <name type="scientific">Flavobacterium xylosi</name>
    <dbReference type="NCBI Taxonomy" id="3230415"/>
    <lineage>
        <taxon>Bacteria</taxon>
        <taxon>Pseudomonadati</taxon>
        <taxon>Bacteroidota</taxon>
        <taxon>Flavobacteriia</taxon>
        <taxon>Flavobacteriales</taxon>
        <taxon>Flavobacteriaceae</taxon>
        <taxon>Flavobacterium</taxon>
    </lineage>
</organism>
<protein>
    <submittedName>
        <fullName evidence="1">Uncharacterized protein</fullName>
    </submittedName>
</protein>
<gene>
    <name evidence="1" type="ORF">ACFX5E_02795</name>
</gene>
<evidence type="ECO:0000313" key="2">
    <source>
        <dbReference type="Proteomes" id="UP001600109"/>
    </source>
</evidence>
<dbReference type="Proteomes" id="UP001600109">
    <property type="component" value="Unassembled WGS sequence"/>
</dbReference>
<dbReference type="RefSeq" id="WP_379853640.1">
    <property type="nucleotide sequence ID" value="NZ_JBHZPZ010000002.1"/>
</dbReference>
<sequence>MKLKVKILFLVIFGTFGGASMALLFTISENITHYHNRFIRRFPQHVAQEVHQANLKYNSYYFAGSGEGKIYLGNYTAPLQVMVLDSTLQTKTIYHIKLKQSNLPFRGPQIRVLDNSFYVFEGIVPYVFKGDVTDWSASLRIKNGNAFSHLIPMDSLNMAVRYISPKGGESIIGTLNLGGSTKAKYGSSLLQKQFDGVFDTDGSMMFNTTLNRIVYVYTYRNEYIVADPKLKLDYRGKTIDTTSHAHIKLARIKNTNLKTFAEPPLIVNKTSAVNGRFLYVNSQLPGQYESEGIWKTAAIIDVYDLTTKTYRSSFPIYNIGGTKLRSILVDRKLFYALIGEKIVCYKLRDYINQNKTVSYVSKYKSD</sequence>
<dbReference type="EMBL" id="JBHZPZ010000002">
    <property type="protein sequence ID" value="MFE3866997.1"/>
    <property type="molecule type" value="Genomic_DNA"/>
</dbReference>
<accession>A0ABW6HTF0</accession>
<reference evidence="1 2" key="1">
    <citation type="submission" date="2024-06" db="EMBL/GenBank/DDBJ databases">
        <title>Flavobacterium spp. isolated from glacier.</title>
        <authorList>
            <person name="Han D."/>
        </authorList>
    </citation>
    <scope>NUCLEOTIDE SEQUENCE [LARGE SCALE GENOMIC DNA]</scope>
    <source>
        <strain evidence="1 2">LS2P90</strain>
    </source>
</reference>
<proteinExistence type="predicted"/>
<keyword evidence="2" id="KW-1185">Reference proteome</keyword>
<evidence type="ECO:0000313" key="1">
    <source>
        <dbReference type="EMBL" id="MFE3866997.1"/>
    </source>
</evidence>
<name>A0ABW6HTF0_9FLAO</name>
<comment type="caution">
    <text evidence="1">The sequence shown here is derived from an EMBL/GenBank/DDBJ whole genome shotgun (WGS) entry which is preliminary data.</text>
</comment>